<comment type="similarity">
    <text evidence="1 3">Belongs to the short-chain dehydrogenases/reductases (SDR) family.</text>
</comment>
<keyword evidence="2" id="KW-0560">Oxidoreductase</keyword>
<dbReference type="EMBL" id="QKZI01000004">
    <property type="protein sequence ID" value="PZX04509.1"/>
    <property type="molecule type" value="Genomic_DNA"/>
</dbReference>
<sequence>MVELQRDELVKMDSLKPLAGKVAVVTGASKGIGAEIAKVLARNGAIVVGSYLSSPSAMEDVLKEIEQEGGTSFALKADVSIEEDSQKLIEETLKRYGKIDILVNNAGITKDRTFRKMSRQEWEQVINVNLNSAFNTTSAVINHMLEQKFGRIINISSIIGQAGGFGQTNYSASKAGLLGFTKSLALETARNGITVNAICPGFIETEMVAAMPDNVKDAIIAKVPVQRLGSTSEIADAVVFLAQSSYITGQEINVNGGLYM</sequence>
<evidence type="ECO:0000256" key="3">
    <source>
        <dbReference type="RuleBase" id="RU000363"/>
    </source>
</evidence>
<dbReference type="CDD" id="cd05333">
    <property type="entry name" value="BKR_SDR_c"/>
    <property type="match status" value="1"/>
</dbReference>
<dbReference type="FunFam" id="3.40.50.720:FF:000173">
    <property type="entry name" value="3-oxoacyl-[acyl-carrier protein] reductase"/>
    <property type="match status" value="1"/>
</dbReference>
<name>A0A2W7PBW3_9BACI</name>
<dbReference type="PROSITE" id="PS00061">
    <property type="entry name" value="ADH_SHORT"/>
    <property type="match status" value="1"/>
</dbReference>
<organism evidence="5 6">
    <name type="scientific">Psychrobacillus insolitus</name>
    <dbReference type="NCBI Taxonomy" id="1461"/>
    <lineage>
        <taxon>Bacteria</taxon>
        <taxon>Bacillati</taxon>
        <taxon>Bacillota</taxon>
        <taxon>Bacilli</taxon>
        <taxon>Bacillales</taxon>
        <taxon>Bacillaceae</taxon>
        <taxon>Psychrobacillus</taxon>
    </lineage>
</organism>
<dbReference type="NCBIfam" id="NF005559">
    <property type="entry name" value="PRK07231.1"/>
    <property type="match status" value="1"/>
</dbReference>
<evidence type="ECO:0000256" key="2">
    <source>
        <dbReference type="ARBA" id="ARBA00023002"/>
    </source>
</evidence>
<dbReference type="OrthoDB" id="9803333at2"/>
<proteinExistence type="inferred from homology"/>
<dbReference type="GO" id="GO:0032787">
    <property type="term" value="P:monocarboxylic acid metabolic process"/>
    <property type="evidence" value="ECO:0007669"/>
    <property type="project" value="UniProtKB-ARBA"/>
</dbReference>
<accession>A0A2W7PBW3</accession>
<dbReference type="GO" id="GO:0042619">
    <property type="term" value="P:poly-hydroxybutyrate biosynthetic process"/>
    <property type="evidence" value="ECO:0007669"/>
    <property type="project" value="InterPro"/>
</dbReference>
<dbReference type="PANTHER" id="PTHR42879:SF2">
    <property type="entry name" value="3-OXOACYL-[ACYL-CARRIER-PROTEIN] REDUCTASE FABG"/>
    <property type="match status" value="1"/>
</dbReference>
<dbReference type="Proteomes" id="UP000248646">
    <property type="component" value="Unassembled WGS sequence"/>
</dbReference>
<gene>
    <name evidence="5" type="ORF">C7437_10420</name>
</gene>
<dbReference type="InterPro" id="IPR050259">
    <property type="entry name" value="SDR"/>
</dbReference>
<dbReference type="NCBIfam" id="TIGR01829">
    <property type="entry name" value="AcAcCoA_reduct"/>
    <property type="match status" value="1"/>
</dbReference>
<dbReference type="PRINTS" id="PR00081">
    <property type="entry name" value="GDHRDH"/>
</dbReference>
<dbReference type="SMART" id="SM00822">
    <property type="entry name" value="PKS_KR"/>
    <property type="match status" value="1"/>
</dbReference>
<evidence type="ECO:0000259" key="4">
    <source>
        <dbReference type="SMART" id="SM00822"/>
    </source>
</evidence>
<feature type="domain" description="Ketoreductase" evidence="4">
    <location>
        <begin position="21"/>
        <end position="201"/>
    </location>
</feature>
<evidence type="ECO:0000313" key="6">
    <source>
        <dbReference type="Proteomes" id="UP000248646"/>
    </source>
</evidence>
<dbReference type="InterPro" id="IPR057326">
    <property type="entry name" value="KR_dom"/>
</dbReference>
<dbReference type="InterPro" id="IPR002347">
    <property type="entry name" value="SDR_fam"/>
</dbReference>
<reference evidence="5 6" key="1">
    <citation type="submission" date="2018-06" db="EMBL/GenBank/DDBJ databases">
        <title>Genomic Encyclopedia of Type Strains, Phase IV (KMG-IV): sequencing the most valuable type-strain genomes for metagenomic binning, comparative biology and taxonomic classification.</title>
        <authorList>
            <person name="Goeker M."/>
        </authorList>
    </citation>
    <scope>NUCLEOTIDE SEQUENCE [LARGE SCALE GENOMIC DNA]</scope>
    <source>
        <strain evidence="5 6">DSM 5</strain>
    </source>
</reference>
<keyword evidence="6" id="KW-1185">Reference proteome</keyword>
<dbReference type="PANTHER" id="PTHR42879">
    <property type="entry name" value="3-OXOACYL-(ACYL-CARRIER-PROTEIN) REDUCTASE"/>
    <property type="match status" value="1"/>
</dbReference>
<dbReference type="GO" id="GO:0005737">
    <property type="term" value="C:cytoplasm"/>
    <property type="evidence" value="ECO:0007669"/>
    <property type="project" value="InterPro"/>
</dbReference>
<dbReference type="NCBIfam" id="NF009466">
    <property type="entry name" value="PRK12826.1-2"/>
    <property type="match status" value="1"/>
</dbReference>
<evidence type="ECO:0000256" key="1">
    <source>
        <dbReference type="ARBA" id="ARBA00006484"/>
    </source>
</evidence>
<dbReference type="Gene3D" id="3.40.50.720">
    <property type="entry name" value="NAD(P)-binding Rossmann-like Domain"/>
    <property type="match status" value="1"/>
</dbReference>
<evidence type="ECO:0000313" key="5">
    <source>
        <dbReference type="EMBL" id="PZX04509.1"/>
    </source>
</evidence>
<dbReference type="InterPro" id="IPR036291">
    <property type="entry name" value="NAD(P)-bd_dom_sf"/>
</dbReference>
<dbReference type="AlphaFoldDB" id="A0A2W7PBW3"/>
<dbReference type="SUPFAM" id="SSF51735">
    <property type="entry name" value="NAD(P)-binding Rossmann-fold domains"/>
    <property type="match status" value="1"/>
</dbReference>
<dbReference type="GO" id="GO:0018454">
    <property type="term" value="F:acetoacetyl-CoA reductase activity"/>
    <property type="evidence" value="ECO:0007669"/>
    <property type="project" value="InterPro"/>
</dbReference>
<dbReference type="InterPro" id="IPR011283">
    <property type="entry name" value="Acetoacetyl-CoA_reductase"/>
</dbReference>
<dbReference type="PRINTS" id="PR00080">
    <property type="entry name" value="SDRFAMILY"/>
</dbReference>
<dbReference type="InterPro" id="IPR020904">
    <property type="entry name" value="Sc_DH/Rdtase_CS"/>
</dbReference>
<comment type="caution">
    <text evidence="5">The sequence shown here is derived from an EMBL/GenBank/DDBJ whole genome shotgun (WGS) entry which is preliminary data.</text>
</comment>
<dbReference type="NCBIfam" id="NF009464">
    <property type="entry name" value="PRK12824.1"/>
    <property type="match status" value="1"/>
</dbReference>
<dbReference type="Pfam" id="PF00106">
    <property type="entry name" value="adh_short"/>
    <property type="match status" value="1"/>
</dbReference>
<protein>
    <submittedName>
        <fullName evidence="5">3-oxoacyl-[acyl-carrier-protein] reductase</fullName>
    </submittedName>
</protein>